<evidence type="ECO:0000256" key="5">
    <source>
        <dbReference type="SAM" id="MobiDB-lite"/>
    </source>
</evidence>
<keyword evidence="1" id="KW-0677">Repeat</keyword>
<dbReference type="Pfam" id="PF05843">
    <property type="entry name" value="Suf"/>
    <property type="match status" value="1"/>
</dbReference>
<dbReference type="InterPro" id="IPR011990">
    <property type="entry name" value="TPR-like_helical_dom_sf"/>
</dbReference>
<feature type="region of interest" description="Disordered" evidence="5">
    <location>
        <begin position="382"/>
        <end position="407"/>
    </location>
</feature>
<evidence type="ECO:0000313" key="8">
    <source>
        <dbReference type="Proteomes" id="UP000268321"/>
    </source>
</evidence>
<dbReference type="OrthoDB" id="26282at2759"/>
<dbReference type="Gene3D" id="1.25.40.1040">
    <property type="match status" value="1"/>
</dbReference>
<keyword evidence="4" id="KW-0507">mRNA processing</keyword>
<feature type="region of interest" description="Disordered" evidence="5">
    <location>
        <begin position="628"/>
        <end position="668"/>
    </location>
</feature>
<evidence type="ECO:0000313" key="7">
    <source>
        <dbReference type="EMBL" id="RKP30193.1"/>
    </source>
</evidence>
<dbReference type="InterPro" id="IPR008847">
    <property type="entry name" value="Suf"/>
</dbReference>
<evidence type="ECO:0000256" key="1">
    <source>
        <dbReference type="ARBA" id="ARBA00022737"/>
    </source>
</evidence>
<keyword evidence="2 4" id="KW-0539">Nucleus</keyword>
<dbReference type="InterPro" id="IPR045243">
    <property type="entry name" value="Rna14-like"/>
</dbReference>
<accession>A0A4P9ZBM0</accession>
<evidence type="ECO:0000256" key="3">
    <source>
        <dbReference type="ARBA" id="ARBA00026188"/>
    </source>
</evidence>
<dbReference type="EMBL" id="ML004464">
    <property type="protein sequence ID" value="RKP30193.1"/>
    <property type="molecule type" value="Genomic_DNA"/>
</dbReference>
<protein>
    <recommendedName>
        <fullName evidence="3 4">mRNA 3'-end-processing protein RNA14</fullName>
    </recommendedName>
</protein>
<feature type="domain" description="Suppressor of forked" evidence="6">
    <location>
        <begin position="9"/>
        <end position="626"/>
    </location>
</feature>
<dbReference type="GO" id="GO:0005634">
    <property type="term" value="C:nucleus"/>
    <property type="evidence" value="ECO:0007669"/>
    <property type="project" value="UniProtKB-SubCell"/>
</dbReference>
<dbReference type="GO" id="GO:0180010">
    <property type="term" value="P:co-transcriptional mRNA 3'-end processing, cleavage and polyadenylation pathway"/>
    <property type="evidence" value="ECO:0007669"/>
    <property type="project" value="UniProtKB-UniRule"/>
</dbReference>
<comment type="function">
    <text evidence="4">Component of the cleavage factor IA (CFIA) complex, which is involved in the endonucleolytic cleavage during polyadenylation-dependent pre-mRNA 3'-end formation.</text>
</comment>
<name>A0A4P9ZBM0_9ASCO</name>
<dbReference type="SUPFAM" id="SSF48452">
    <property type="entry name" value="TPR-like"/>
    <property type="match status" value="2"/>
</dbReference>
<reference evidence="8" key="1">
    <citation type="journal article" date="2018" name="Nat. Microbiol.">
        <title>Leveraging single-cell genomics to expand the fungal tree of life.</title>
        <authorList>
            <person name="Ahrendt S.R."/>
            <person name="Quandt C.A."/>
            <person name="Ciobanu D."/>
            <person name="Clum A."/>
            <person name="Salamov A."/>
            <person name="Andreopoulos B."/>
            <person name="Cheng J.F."/>
            <person name="Woyke T."/>
            <person name="Pelin A."/>
            <person name="Henrissat B."/>
            <person name="Reynolds N.K."/>
            <person name="Benny G.L."/>
            <person name="Smith M.E."/>
            <person name="James T.Y."/>
            <person name="Grigoriev I.V."/>
        </authorList>
    </citation>
    <scope>NUCLEOTIDE SEQUENCE [LARGE SCALE GENOMIC DNA]</scope>
    <source>
        <strain evidence="8">Baker2002</strain>
    </source>
</reference>
<proteinExistence type="predicted"/>
<evidence type="ECO:0000259" key="6">
    <source>
        <dbReference type="Pfam" id="PF05843"/>
    </source>
</evidence>
<dbReference type="PANTHER" id="PTHR19980">
    <property type="entry name" value="RNA CLEAVAGE STIMULATION FACTOR"/>
    <property type="match status" value="1"/>
</dbReference>
<dbReference type="GO" id="GO:0003729">
    <property type="term" value="F:mRNA binding"/>
    <property type="evidence" value="ECO:0007669"/>
    <property type="project" value="TreeGrafter"/>
</dbReference>
<gene>
    <name evidence="7" type="ORF">METBISCDRAFT_16891</name>
</gene>
<keyword evidence="8" id="KW-1185">Reference proteome</keyword>
<evidence type="ECO:0000256" key="4">
    <source>
        <dbReference type="RuleBase" id="RU369035"/>
    </source>
</evidence>
<dbReference type="PANTHER" id="PTHR19980:SF0">
    <property type="entry name" value="CLEAVAGE STIMULATION FACTOR SUBUNIT 3"/>
    <property type="match status" value="1"/>
</dbReference>
<dbReference type="GO" id="GO:0005737">
    <property type="term" value="C:cytoplasm"/>
    <property type="evidence" value="ECO:0007669"/>
    <property type="project" value="UniProtKB-SubCell"/>
</dbReference>
<dbReference type="InterPro" id="IPR003107">
    <property type="entry name" value="HAT"/>
</dbReference>
<dbReference type="Proteomes" id="UP000268321">
    <property type="component" value="Unassembled WGS sequence"/>
</dbReference>
<sequence>MTTNQVPDVIGQLRRTVDTCPTDYLLWTKLLDQVLIADQEDQIRATFDKYLGIFKFDAKQWANYINFELNKGDLKRVELLFARCLPVTADVELCRTYVLYVRRVNDVITGGEKARATVVLAFDFAVNSVGIDLDSYDLWRDYIDFLKSWTPAINYELQLKNTAIRKVYRRCLVIPNTKLETLWADYRKWENETTPPNAASKLIADLSATYMEVRPWTTEWHNATEGLLRRKLTPHSPTSDPNNIVARQTALWFRWVDLEMANKLALPPAALRQRVEYTYRRATAVLPFVPELWFRQSLYLASADDEGLRTACIAHLADGFVLNPASYLVAFRLSELYEKEQMYTEARQVYDSAIAELVCEHAQTQARIDVLKTKAQALVPGLRAEKTEKTEKPEKSADSEDDDDDDEVPEIKYAYTEAQAAELGAENRKLTDSAAAVTLLYVKLMAFCKRSQGIKEVRAVFKQRKNFKHMEYQFYVENALHEYYSDNKKTADKVFDLAMKTYGKDGGFLYAYLDYLIILNSVADLNVVFELAVTALLKEITADKETLEIATNDVFKHQTSLERLDRSRFFLRKMVQRYINFAASHLDLDTVLSLSKRYIQYFPDTDELSLFKDRYTMGDFDAITRFDMNGAGTSEEPPKLRKTEPKKEPTKESRSLLPARPDGLPLPPTPSVVAGNQQHGFVGKEIYNLLHALPNAGCFGPKSEHLFDSAKLVELFADVVLPGEQA</sequence>
<feature type="compositionally biased region" description="Basic and acidic residues" evidence="5">
    <location>
        <begin position="383"/>
        <end position="398"/>
    </location>
</feature>
<dbReference type="SMART" id="SM00386">
    <property type="entry name" value="HAT"/>
    <property type="match status" value="6"/>
</dbReference>
<evidence type="ECO:0000256" key="2">
    <source>
        <dbReference type="ARBA" id="ARBA00023242"/>
    </source>
</evidence>
<dbReference type="AlphaFoldDB" id="A0A4P9ZBM0"/>
<keyword evidence="4" id="KW-0963">Cytoplasm</keyword>
<organism evidence="7 8">
    <name type="scientific">Metschnikowia bicuspidata</name>
    <dbReference type="NCBI Taxonomy" id="27322"/>
    <lineage>
        <taxon>Eukaryota</taxon>
        <taxon>Fungi</taxon>
        <taxon>Dikarya</taxon>
        <taxon>Ascomycota</taxon>
        <taxon>Saccharomycotina</taxon>
        <taxon>Pichiomycetes</taxon>
        <taxon>Metschnikowiaceae</taxon>
        <taxon>Metschnikowia</taxon>
    </lineage>
</organism>
<feature type="compositionally biased region" description="Basic and acidic residues" evidence="5">
    <location>
        <begin position="636"/>
        <end position="654"/>
    </location>
</feature>
<comment type="subcellular location">
    <subcellularLocation>
        <location evidence="4">Nucleus</location>
    </subcellularLocation>
    <subcellularLocation>
        <location evidence="4">Cytoplasm</location>
    </subcellularLocation>
    <text evidence="4">Nucleus and/or cytoplasm.</text>
</comment>